<reference evidence="5 6" key="1">
    <citation type="journal article" date="2011" name="PLoS Pathog.">
        <title>Endophytic Life Strategies Decoded by Genome and Transcriptome Analyses of the Mutualistic Root Symbiont Piriformospora indica.</title>
        <authorList>
            <person name="Zuccaro A."/>
            <person name="Lahrmann U."/>
            <person name="Guldener U."/>
            <person name="Langen G."/>
            <person name="Pfiffi S."/>
            <person name="Biedenkopf D."/>
            <person name="Wong P."/>
            <person name="Samans B."/>
            <person name="Grimm C."/>
            <person name="Basiewicz M."/>
            <person name="Murat C."/>
            <person name="Martin F."/>
            <person name="Kogel K.H."/>
        </authorList>
    </citation>
    <scope>NUCLEOTIDE SEQUENCE [LARGE SCALE GENOMIC DNA]</scope>
    <source>
        <strain evidence="5 6">DSM 11827</strain>
    </source>
</reference>
<evidence type="ECO:0000259" key="4">
    <source>
        <dbReference type="PROSITE" id="PS51782"/>
    </source>
</evidence>
<feature type="domain" description="LysM" evidence="4">
    <location>
        <begin position="221"/>
        <end position="265"/>
    </location>
</feature>
<dbReference type="Pfam" id="PF01476">
    <property type="entry name" value="LysM"/>
    <property type="match status" value="4"/>
</dbReference>
<dbReference type="PANTHER" id="PTHR34997:SF1">
    <property type="entry name" value="PEPTIDOGLYCAN-BINDING LYSIN DOMAIN"/>
    <property type="match status" value="1"/>
</dbReference>
<dbReference type="STRING" id="1109443.G4TTX3"/>
<keyword evidence="6" id="KW-1185">Reference proteome</keyword>
<dbReference type="InParanoid" id="G4TTX3"/>
<dbReference type="CDD" id="cd00118">
    <property type="entry name" value="LysM"/>
    <property type="match status" value="4"/>
</dbReference>
<dbReference type="Proteomes" id="UP000007148">
    <property type="component" value="Unassembled WGS sequence"/>
</dbReference>
<dbReference type="AlphaFoldDB" id="G4TTX3"/>
<dbReference type="PANTHER" id="PTHR34997">
    <property type="entry name" value="AM15"/>
    <property type="match status" value="1"/>
</dbReference>
<dbReference type="Gene3D" id="3.10.350.10">
    <property type="entry name" value="LysM domain"/>
    <property type="match status" value="4"/>
</dbReference>
<gene>
    <name evidence="5" type="ORF">PIIN_08724</name>
</gene>
<keyword evidence="3" id="KW-0732">Signal</keyword>
<dbReference type="GO" id="GO:0008061">
    <property type="term" value="F:chitin binding"/>
    <property type="evidence" value="ECO:0007669"/>
    <property type="project" value="UniProtKB-KW"/>
</dbReference>
<dbReference type="HOGENOM" id="CLU_065627_0_0_1"/>
<evidence type="ECO:0000256" key="2">
    <source>
        <dbReference type="ARBA" id="ARBA00023026"/>
    </source>
</evidence>
<evidence type="ECO:0000313" key="5">
    <source>
        <dbReference type="EMBL" id="CCA74766.1"/>
    </source>
</evidence>
<keyword evidence="1" id="KW-0147">Chitin-binding</keyword>
<accession>G4TTX3</accession>
<protein>
    <recommendedName>
        <fullName evidence="4">LysM domain-containing protein</fullName>
    </recommendedName>
</protein>
<feature type="domain" description="LysM" evidence="4">
    <location>
        <begin position="291"/>
        <end position="335"/>
    </location>
</feature>
<dbReference type="InterPro" id="IPR052210">
    <property type="entry name" value="LysM1-like"/>
</dbReference>
<keyword evidence="2" id="KW-0843">Virulence</keyword>
<organism evidence="5 6">
    <name type="scientific">Serendipita indica (strain DSM 11827)</name>
    <name type="common">Root endophyte fungus</name>
    <name type="synonym">Piriformospora indica</name>
    <dbReference type="NCBI Taxonomy" id="1109443"/>
    <lineage>
        <taxon>Eukaryota</taxon>
        <taxon>Fungi</taxon>
        <taxon>Dikarya</taxon>
        <taxon>Basidiomycota</taxon>
        <taxon>Agaricomycotina</taxon>
        <taxon>Agaricomycetes</taxon>
        <taxon>Sebacinales</taxon>
        <taxon>Serendipitaceae</taxon>
        <taxon>Serendipita</taxon>
    </lineage>
</organism>
<comment type="caution">
    <text evidence="5">The sequence shown here is derived from an EMBL/GenBank/DDBJ whole genome shotgun (WGS) entry which is preliminary data.</text>
</comment>
<dbReference type="SUPFAM" id="SSF54106">
    <property type="entry name" value="LysM domain"/>
    <property type="match status" value="4"/>
</dbReference>
<dbReference type="InterPro" id="IPR036779">
    <property type="entry name" value="LysM_dom_sf"/>
</dbReference>
<sequence length="361" mass="38249">MAALVSLLLVALSVNASPAPRAVPRADTQPCWTTYRSLPGDTCETIAMAFRIPPIDVQSANSFLNCTDIWPNTPICIYAQSQVTVTGIPPVAPTTVPGSGTCWNNYRSQPGDTCNSIASRFGITPEAVYNANTLLNCNDIWDGTPIVICDGNRTRTTVVNTTSGSHATATSTFPWGHVTTSTRAANGTFSTGAPHSTVTATVNTTSLTSPGPSATPTVCWTTYNTLPGETCDTIAMAFRIPPLDVLRANPFLDCNNIPVNTRVCIYGQSQVTVTMPPVAPTSAPGSGTCWANYRSQPEDTCNSIATRFGITPQDVYNANTFLNCDDIWDGTPIAICDGNRTRTTVVNTTSRPAGSTVTYTG</sequence>
<evidence type="ECO:0000256" key="1">
    <source>
        <dbReference type="ARBA" id="ARBA00022669"/>
    </source>
</evidence>
<dbReference type="EMBL" id="CAFZ01000352">
    <property type="protein sequence ID" value="CCA74766.1"/>
    <property type="molecule type" value="Genomic_DNA"/>
</dbReference>
<proteinExistence type="predicted"/>
<evidence type="ECO:0000313" key="6">
    <source>
        <dbReference type="Proteomes" id="UP000007148"/>
    </source>
</evidence>
<feature type="chain" id="PRO_5003469425" description="LysM domain-containing protein" evidence="3">
    <location>
        <begin position="17"/>
        <end position="361"/>
    </location>
</feature>
<feature type="domain" description="LysM" evidence="4">
    <location>
        <begin position="33"/>
        <end position="77"/>
    </location>
</feature>
<dbReference type="eggNOG" id="KOG2806">
    <property type="taxonomic scope" value="Eukaryota"/>
</dbReference>
<evidence type="ECO:0000256" key="3">
    <source>
        <dbReference type="SAM" id="SignalP"/>
    </source>
</evidence>
<name>G4TTX3_SERID</name>
<feature type="signal peptide" evidence="3">
    <location>
        <begin position="1"/>
        <end position="16"/>
    </location>
</feature>
<dbReference type="SMART" id="SM00257">
    <property type="entry name" value="LysM"/>
    <property type="match status" value="4"/>
</dbReference>
<dbReference type="InterPro" id="IPR018392">
    <property type="entry name" value="LysM"/>
</dbReference>
<dbReference type="OrthoDB" id="5985073at2759"/>
<dbReference type="PROSITE" id="PS51782">
    <property type="entry name" value="LYSM"/>
    <property type="match status" value="4"/>
</dbReference>
<dbReference type="OMA" id="PGSGTCW"/>
<feature type="domain" description="LysM" evidence="4">
    <location>
        <begin position="104"/>
        <end position="148"/>
    </location>
</feature>